<comment type="caution">
    <text evidence="3">The sequence shown here is derived from an EMBL/GenBank/DDBJ whole genome shotgun (WGS) entry which is preliminary data.</text>
</comment>
<feature type="transmembrane region" description="Helical" evidence="1">
    <location>
        <begin position="83"/>
        <end position="103"/>
    </location>
</feature>
<dbReference type="InterPro" id="IPR036938">
    <property type="entry name" value="PAP2/HPO_sf"/>
</dbReference>
<evidence type="ECO:0000313" key="3">
    <source>
        <dbReference type="EMBL" id="MFC0470718.1"/>
    </source>
</evidence>
<keyword evidence="1" id="KW-0812">Transmembrane</keyword>
<dbReference type="SMART" id="SM00014">
    <property type="entry name" value="acidPPc"/>
    <property type="match status" value="1"/>
</dbReference>
<dbReference type="CDD" id="cd03392">
    <property type="entry name" value="PAP2_like_2"/>
    <property type="match status" value="1"/>
</dbReference>
<dbReference type="Proteomes" id="UP001589838">
    <property type="component" value="Unassembled WGS sequence"/>
</dbReference>
<accession>A0ABV6KBM7</accession>
<dbReference type="PANTHER" id="PTHR14969:SF13">
    <property type="entry name" value="AT30094P"/>
    <property type="match status" value="1"/>
</dbReference>
<proteinExistence type="predicted"/>
<feature type="transmembrane region" description="Helical" evidence="1">
    <location>
        <begin position="6"/>
        <end position="27"/>
    </location>
</feature>
<protein>
    <submittedName>
        <fullName evidence="3">Phosphatase PAP2 family protein</fullName>
    </submittedName>
</protein>
<dbReference type="InterPro" id="IPR000326">
    <property type="entry name" value="PAP2/HPO"/>
</dbReference>
<feature type="domain" description="Phosphatidic acid phosphatase type 2/haloperoxidase" evidence="2">
    <location>
        <begin position="86"/>
        <end position="205"/>
    </location>
</feature>
<feature type="transmembrane region" description="Helical" evidence="1">
    <location>
        <begin position="138"/>
        <end position="155"/>
    </location>
</feature>
<feature type="transmembrane region" description="Helical" evidence="1">
    <location>
        <begin position="162"/>
        <end position="184"/>
    </location>
</feature>
<keyword evidence="4" id="KW-1185">Reference proteome</keyword>
<dbReference type="EMBL" id="JBHLUX010000025">
    <property type="protein sequence ID" value="MFC0470718.1"/>
    <property type="molecule type" value="Genomic_DNA"/>
</dbReference>
<dbReference type="RefSeq" id="WP_335960524.1">
    <property type="nucleotide sequence ID" value="NZ_JAXBLX010000010.1"/>
</dbReference>
<gene>
    <name evidence="3" type="ORF">ACFFHM_09485</name>
</gene>
<sequence length="220" mass="24832">MVQANVKQIIIGLSCLMLFFAISILSIQNQLIVMDQSIISFLFEKSSSFLVSVMEGITKIGSGESIIVLTALIGSYLLFKKMWGFATLLVILTFGGFALNFFLKVLFQRERPGEMSVIEVFGYSLELASYSFPSGHTMRSVILFSFLILLCYRFVKSPLKMITISSLFIVMIISVALSRIIVGAHFPSDIFAAITISISWFYFCLITLRYIFRNKLLFLL</sequence>
<reference evidence="3 4" key="1">
    <citation type="submission" date="2024-09" db="EMBL/GenBank/DDBJ databases">
        <authorList>
            <person name="Sun Q."/>
            <person name="Mori K."/>
        </authorList>
    </citation>
    <scope>NUCLEOTIDE SEQUENCE [LARGE SCALE GENOMIC DNA]</scope>
    <source>
        <strain evidence="3 4">NCAIM B.02610</strain>
    </source>
</reference>
<feature type="transmembrane region" description="Helical" evidence="1">
    <location>
        <begin position="190"/>
        <end position="212"/>
    </location>
</feature>
<dbReference type="PANTHER" id="PTHR14969">
    <property type="entry name" value="SPHINGOSINE-1-PHOSPHATE PHOSPHOHYDROLASE"/>
    <property type="match status" value="1"/>
</dbReference>
<name>A0ABV6KBM7_9BACI</name>
<feature type="transmembrane region" description="Helical" evidence="1">
    <location>
        <begin position="48"/>
        <end position="77"/>
    </location>
</feature>
<organism evidence="3 4">
    <name type="scientific">Halalkalibacter kiskunsagensis</name>
    <dbReference type="NCBI Taxonomy" id="1548599"/>
    <lineage>
        <taxon>Bacteria</taxon>
        <taxon>Bacillati</taxon>
        <taxon>Bacillota</taxon>
        <taxon>Bacilli</taxon>
        <taxon>Bacillales</taxon>
        <taxon>Bacillaceae</taxon>
        <taxon>Halalkalibacter</taxon>
    </lineage>
</organism>
<keyword evidence="1" id="KW-0472">Membrane</keyword>
<dbReference type="SUPFAM" id="SSF48317">
    <property type="entry name" value="Acid phosphatase/Vanadium-dependent haloperoxidase"/>
    <property type="match status" value="1"/>
</dbReference>
<dbReference type="Pfam" id="PF01569">
    <property type="entry name" value="PAP2"/>
    <property type="match status" value="1"/>
</dbReference>
<dbReference type="Gene3D" id="1.20.144.10">
    <property type="entry name" value="Phosphatidic acid phosphatase type 2/haloperoxidase"/>
    <property type="match status" value="2"/>
</dbReference>
<evidence type="ECO:0000313" key="4">
    <source>
        <dbReference type="Proteomes" id="UP001589838"/>
    </source>
</evidence>
<evidence type="ECO:0000259" key="2">
    <source>
        <dbReference type="SMART" id="SM00014"/>
    </source>
</evidence>
<keyword evidence="1" id="KW-1133">Transmembrane helix</keyword>
<evidence type="ECO:0000256" key="1">
    <source>
        <dbReference type="SAM" id="Phobius"/>
    </source>
</evidence>